<evidence type="ECO:0000256" key="1">
    <source>
        <dbReference type="SAM" id="MobiDB-lite"/>
    </source>
</evidence>
<accession>A0A3B1D997</accession>
<name>A0A3B1D997_9ZZZZ</name>
<evidence type="ECO:0008006" key="3">
    <source>
        <dbReference type="Google" id="ProtNLM"/>
    </source>
</evidence>
<dbReference type="Gene3D" id="3.40.50.300">
    <property type="entry name" value="P-loop containing nucleotide triphosphate hydrolases"/>
    <property type="match status" value="1"/>
</dbReference>
<proteinExistence type="predicted"/>
<dbReference type="AlphaFoldDB" id="A0A3B1D997"/>
<sequence>MNPDNPGLLADEAWVRETARFWAWRVLDDIKHGAGTETDTLLNIRYEDLHADLLAQCRRLDEFLGVDPRKASPPTAKEGTTPGFAREDRQSLYRKGAVGDWQRFASPEFTAWITEEAGEALRALGYQPDDTRNL</sequence>
<reference evidence="2" key="1">
    <citation type="submission" date="2018-06" db="EMBL/GenBank/DDBJ databases">
        <authorList>
            <person name="Zhirakovskaya E."/>
        </authorList>
    </citation>
    <scope>NUCLEOTIDE SEQUENCE</scope>
</reference>
<evidence type="ECO:0000313" key="2">
    <source>
        <dbReference type="EMBL" id="VAX38819.1"/>
    </source>
</evidence>
<dbReference type="SUPFAM" id="SSF52540">
    <property type="entry name" value="P-loop containing nucleoside triphosphate hydrolases"/>
    <property type="match status" value="1"/>
</dbReference>
<gene>
    <name evidence="2" type="ORF">MNBD_PLANCTO03-2168</name>
</gene>
<organism evidence="2">
    <name type="scientific">hydrothermal vent metagenome</name>
    <dbReference type="NCBI Taxonomy" id="652676"/>
    <lineage>
        <taxon>unclassified sequences</taxon>
        <taxon>metagenomes</taxon>
        <taxon>ecological metagenomes</taxon>
    </lineage>
</organism>
<protein>
    <recommendedName>
        <fullName evidence="3">Sulfotransferase domain-containing protein</fullName>
    </recommendedName>
</protein>
<dbReference type="EMBL" id="UOGK01000156">
    <property type="protein sequence ID" value="VAX38819.1"/>
    <property type="molecule type" value="Genomic_DNA"/>
</dbReference>
<dbReference type="InterPro" id="IPR027417">
    <property type="entry name" value="P-loop_NTPase"/>
</dbReference>
<feature type="region of interest" description="Disordered" evidence="1">
    <location>
        <begin position="66"/>
        <end position="86"/>
    </location>
</feature>